<dbReference type="KEGG" id="cmd:B841_02990"/>
<dbReference type="EMBL" id="CP003924">
    <property type="protein sequence ID" value="AGS34081.1"/>
    <property type="molecule type" value="Genomic_DNA"/>
</dbReference>
<feature type="region of interest" description="Disordered" evidence="1">
    <location>
        <begin position="145"/>
        <end position="166"/>
    </location>
</feature>
<dbReference type="GO" id="GO:0003676">
    <property type="term" value="F:nucleic acid binding"/>
    <property type="evidence" value="ECO:0007669"/>
    <property type="project" value="InterPro"/>
</dbReference>
<evidence type="ECO:0000259" key="2">
    <source>
        <dbReference type="SMART" id="SM00507"/>
    </source>
</evidence>
<dbReference type="AlphaFoldDB" id="S5TGR3"/>
<accession>S5TGR3</accession>
<dbReference type="InterPro" id="IPR003615">
    <property type="entry name" value="HNH_nuc"/>
</dbReference>
<dbReference type="eggNOG" id="COG1403">
    <property type="taxonomic scope" value="Bacteria"/>
</dbReference>
<dbReference type="STRING" id="1224163.B841_02990"/>
<dbReference type="InterPro" id="IPR002711">
    <property type="entry name" value="HNH"/>
</dbReference>
<name>S5TGR3_9CORY</name>
<sequence length="387" mass="43133">MAQAGLIARRSEYRKWRACQESAGPIETNVRDWSEHATDLACSIGGSERHIAKHLEALETLDRLPVLRELVEEMMHLSMAHLCRIDATVIGVHPDLYDSAEFWGTLDTELAGYLTPKKHNQLVPTPDAIARKIRAIIAVWEADMPGAGDAPDEEPEKPRGDGDYRQWPQTDGNAVTEVSHDAVTAAAIDKAVRTHAAANSISLAQAHAELILSNVTVQVTLNLYRATDLAGAPTFLSSLGVLSAEALANLEGRITAVRDMDQAGAKVEEAYRPSVGLRAFLEGRDWVCRWPGCNRPAERSQKDHCVDYEAGGPTTAANMASLCQHHHNRKTDGVVHYLLDPHTGDVYWLFEDRTWVVDEAEGPLAPRQRRWLRTLWQKRRGRQDRRR</sequence>
<feature type="domain" description="HNH nuclease" evidence="2">
    <location>
        <begin position="276"/>
        <end position="328"/>
    </location>
</feature>
<dbReference type="Proteomes" id="UP000015388">
    <property type="component" value="Chromosome"/>
</dbReference>
<protein>
    <recommendedName>
        <fullName evidence="2">HNH nuclease domain-containing protein</fullName>
    </recommendedName>
</protein>
<dbReference type="CDD" id="cd00085">
    <property type="entry name" value="HNHc"/>
    <property type="match status" value="1"/>
</dbReference>
<dbReference type="GO" id="GO:0008270">
    <property type="term" value="F:zinc ion binding"/>
    <property type="evidence" value="ECO:0007669"/>
    <property type="project" value="InterPro"/>
</dbReference>
<dbReference type="SMART" id="SM00507">
    <property type="entry name" value="HNHc"/>
    <property type="match status" value="1"/>
</dbReference>
<proteinExistence type="predicted"/>
<gene>
    <name evidence="3" type="ORF">B841_02990</name>
</gene>
<keyword evidence="4" id="KW-1185">Reference proteome</keyword>
<dbReference type="Gene3D" id="1.10.30.50">
    <property type="match status" value="1"/>
</dbReference>
<dbReference type="HOGENOM" id="CLU_035975_0_0_11"/>
<dbReference type="Pfam" id="PF01844">
    <property type="entry name" value="HNH"/>
    <property type="match status" value="1"/>
</dbReference>
<dbReference type="GO" id="GO:0004519">
    <property type="term" value="F:endonuclease activity"/>
    <property type="evidence" value="ECO:0007669"/>
    <property type="project" value="InterPro"/>
</dbReference>
<evidence type="ECO:0000256" key="1">
    <source>
        <dbReference type="SAM" id="MobiDB-lite"/>
    </source>
</evidence>
<dbReference type="PATRIC" id="fig|1224163.3.peg.600"/>
<evidence type="ECO:0000313" key="4">
    <source>
        <dbReference type="Proteomes" id="UP000015388"/>
    </source>
</evidence>
<evidence type="ECO:0000313" key="3">
    <source>
        <dbReference type="EMBL" id="AGS34081.1"/>
    </source>
</evidence>
<reference evidence="3 4" key="1">
    <citation type="submission" date="2012-11" db="EMBL/GenBank/DDBJ databases">
        <title>The complete genome sequence of Corynebacterium maris Coryn-1 (=DSM 45190).</title>
        <authorList>
            <person name="Schaffert L."/>
            <person name="Albersmeier A."/>
            <person name="Kalinowski J."/>
            <person name="Ruckert C."/>
        </authorList>
    </citation>
    <scope>NUCLEOTIDE SEQUENCE [LARGE SCALE GENOMIC DNA]</scope>
    <source>
        <strain evidence="4">Coryn-1</strain>
    </source>
</reference>
<organism evidence="3 4">
    <name type="scientific">Corynebacterium maris DSM 45190</name>
    <dbReference type="NCBI Taxonomy" id="1224163"/>
    <lineage>
        <taxon>Bacteria</taxon>
        <taxon>Bacillati</taxon>
        <taxon>Actinomycetota</taxon>
        <taxon>Actinomycetes</taxon>
        <taxon>Mycobacteriales</taxon>
        <taxon>Corynebacteriaceae</taxon>
        <taxon>Corynebacterium</taxon>
    </lineage>
</organism>